<name>A0AAX3ZCL1_STRRO</name>
<accession>A0AAX3ZCL1</accession>
<organism evidence="1 2">
    <name type="scientific">Streptomyces rochei</name>
    <name type="common">Streptomyces parvullus</name>
    <dbReference type="NCBI Taxonomy" id="1928"/>
    <lineage>
        <taxon>Bacteria</taxon>
        <taxon>Bacillati</taxon>
        <taxon>Actinomycetota</taxon>
        <taxon>Actinomycetes</taxon>
        <taxon>Kitasatosporales</taxon>
        <taxon>Streptomycetaceae</taxon>
        <taxon>Streptomyces</taxon>
        <taxon>Streptomyces rochei group</taxon>
    </lineage>
</organism>
<dbReference type="GeneID" id="90940762"/>
<sequence length="49" mass="5559">MLSASLYYIERHYARGDSRVLPPTPPQPLRRHLSAVRTRLAARTAADAR</sequence>
<dbReference type="AlphaFoldDB" id="A0AAX3ZCL1"/>
<evidence type="ECO:0000313" key="2">
    <source>
        <dbReference type="Proteomes" id="UP001231701"/>
    </source>
</evidence>
<dbReference type="EMBL" id="CP121271">
    <property type="protein sequence ID" value="WMC84399.1"/>
    <property type="molecule type" value="Genomic_DNA"/>
</dbReference>
<proteinExistence type="predicted"/>
<protein>
    <submittedName>
        <fullName evidence="1">Uncharacterized protein</fullName>
    </submittedName>
</protein>
<evidence type="ECO:0000313" key="1">
    <source>
        <dbReference type="EMBL" id="WMC84399.1"/>
    </source>
</evidence>
<dbReference type="RefSeq" id="WP_019324461.1">
    <property type="nucleotide sequence ID" value="NZ_CP121271.1"/>
</dbReference>
<reference evidence="1" key="1">
    <citation type="submission" date="2023-03" db="EMBL/GenBank/DDBJ databases">
        <title>Borrelidin-producing and root-colonizing Streptomyces rochei is a potent biopesticide for soil-borne oomycete-caused plant diseases.</title>
        <authorList>
            <person name="Zhou D."/>
            <person name="Wang X."/>
            <person name="Navarro-Munoz J.C."/>
            <person name="Li W."/>
            <person name="Li J."/>
            <person name="Jiu M."/>
            <person name="Deng S."/>
            <person name="Ye Y."/>
            <person name="Daly P."/>
            <person name="Wei L."/>
        </authorList>
    </citation>
    <scope>NUCLEOTIDE SEQUENCE</scope>
    <source>
        <strain evidence="1">JK1</strain>
    </source>
</reference>
<dbReference type="Proteomes" id="UP001231701">
    <property type="component" value="Chromosome"/>
</dbReference>
<gene>
    <name evidence="1" type="ORF">P7W03_02015</name>
</gene>